<dbReference type="PANTHER" id="PTHR34308:SF1">
    <property type="entry name" value="COBALAMIN BIOSYNTHESIS PROTEIN CBIB"/>
    <property type="match status" value="1"/>
</dbReference>
<comment type="function">
    <text evidence="9">Converts cobyric acid to cobinamide by the addition of aminopropanol on the F carboxylic group.</text>
</comment>
<dbReference type="Proteomes" id="UP000001695">
    <property type="component" value="Chromosome"/>
</dbReference>
<evidence type="ECO:0000256" key="8">
    <source>
        <dbReference type="ARBA" id="ARBA00023136"/>
    </source>
</evidence>
<evidence type="ECO:0000256" key="3">
    <source>
        <dbReference type="ARBA" id="ARBA00006263"/>
    </source>
</evidence>
<organism evidence="10 11">
    <name type="scientific">Beijerinckia indica subsp. indica (strain ATCC 9039 / DSM 1715 / NCIMB 8712)</name>
    <dbReference type="NCBI Taxonomy" id="395963"/>
    <lineage>
        <taxon>Bacteria</taxon>
        <taxon>Pseudomonadati</taxon>
        <taxon>Pseudomonadota</taxon>
        <taxon>Alphaproteobacteria</taxon>
        <taxon>Hyphomicrobiales</taxon>
        <taxon>Beijerinckiaceae</taxon>
        <taxon>Beijerinckia</taxon>
    </lineage>
</organism>
<name>B2IE17_BEII9</name>
<reference evidence="11" key="1">
    <citation type="submission" date="2008-03" db="EMBL/GenBank/DDBJ databases">
        <title>Complete sequence of chromosome of Beijerinckia indica subsp. indica ATCC 9039.</title>
        <authorList>
            <consortium name="US DOE Joint Genome Institute"/>
            <person name="Copeland A."/>
            <person name="Lucas S."/>
            <person name="Lapidus A."/>
            <person name="Glavina del Rio T."/>
            <person name="Dalin E."/>
            <person name="Tice H."/>
            <person name="Bruce D."/>
            <person name="Goodwin L."/>
            <person name="Pitluck S."/>
            <person name="LaButti K."/>
            <person name="Schmutz J."/>
            <person name="Larimer F."/>
            <person name="Land M."/>
            <person name="Hauser L."/>
            <person name="Kyrpides N."/>
            <person name="Mikhailova N."/>
            <person name="Dunfield P.F."/>
            <person name="Dedysh S.N."/>
            <person name="Liesack W."/>
            <person name="Saw J.H."/>
            <person name="Alam M."/>
            <person name="Chen Y."/>
            <person name="Murrell J.C."/>
            <person name="Richardson P."/>
        </authorList>
    </citation>
    <scope>NUCLEOTIDE SEQUENCE [LARGE SCALE GENOMIC DNA]</scope>
    <source>
        <strain evidence="11">ATCC 9039 / DSM 1715 / NCIMB 8712</strain>
    </source>
</reference>
<evidence type="ECO:0000256" key="7">
    <source>
        <dbReference type="ARBA" id="ARBA00022989"/>
    </source>
</evidence>
<dbReference type="NCBIfam" id="TIGR00380">
    <property type="entry name" value="cobal_cbiB"/>
    <property type="match status" value="1"/>
</dbReference>
<evidence type="ECO:0000313" key="11">
    <source>
        <dbReference type="Proteomes" id="UP000001695"/>
    </source>
</evidence>
<keyword evidence="7 9" id="KW-1133">Transmembrane helix</keyword>
<keyword evidence="11" id="KW-1185">Reference proteome</keyword>
<proteinExistence type="inferred from homology"/>
<keyword evidence="5 9" id="KW-0169">Cobalamin biosynthesis</keyword>
<evidence type="ECO:0000256" key="1">
    <source>
        <dbReference type="ARBA" id="ARBA00004651"/>
    </source>
</evidence>
<protein>
    <recommendedName>
        <fullName evidence="9">Cobalamin biosynthesis protein CobD</fullName>
    </recommendedName>
</protein>
<sequence length="337" mass="35960">MSLFPSLSHPWLLAPLALAIEAVIGYPPRLFAAIGHPVTWIGSLIAWTDRNFNRLHDSFATRRLAGFLILTALLFFVFLVASFVQDLLLHGGMPFVIGFPLLALCASSLLAQRSLHDHVQAVGDALANEGIEAGRSAVARIVGRDVTQLDEAGILRAAVESLAENFSDGIVAPAFWLALGGLPGLCLYKTINTADSMIGHRTERHEAFGFSAAKLDDVVNWPAARLAALWLCGAAALLSYTSPELSARRAFAITRRDARGHPSPNAGWPEAAMAGALGRRLGGPRAYAGTIIEDKWIGDGMAPMTQTDLGRALTLYRLACFLNGAGLTLLCLVIALA</sequence>
<dbReference type="PANTHER" id="PTHR34308">
    <property type="entry name" value="COBALAMIN BIOSYNTHESIS PROTEIN CBIB"/>
    <property type="match status" value="1"/>
</dbReference>
<dbReference type="Pfam" id="PF03186">
    <property type="entry name" value="CobD_Cbib"/>
    <property type="match status" value="1"/>
</dbReference>
<dbReference type="InterPro" id="IPR004485">
    <property type="entry name" value="Cobalamin_biosynth_CobD/CbiB"/>
</dbReference>
<dbReference type="STRING" id="395963.Bind_0388"/>
<dbReference type="GO" id="GO:0005886">
    <property type="term" value="C:plasma membrane"/>
    <property type="evidence" value="ECO:0007669"/>
    <property type="project" value="UniProtKB-SubCell"/>
</dbReference>
<comment type="caution">
    <text evidence="9">Lacks conserved residue(s) required for the propagation of feature annotation.</text>
</comment>
<reference evidence="10 11" key="2">
    <citation type="journal article" date="2010" name="J. Bacteriol.">
        <title>Complete genome sequence of Beijerinckia indica subsp. indica.</title>
        <authorList>
            <person name="Tamas I."/>
            <person name="Dedysh S.N."/>
            <person name="Liesack W."/>
            <person name="Stott M.B."/>
            <person name="Alam M."/>
            <person name="Murrell J.C."/>
            <person name="Dunfield P.F."/>
        </authorList>
    </citation>
    <scope>NUCLEOTIDE SEQUENCE [LARGE SCALE GENOMIC DNA]</scope>
    <source>
        <strain evidence="11">ATCC 9039 / DSM 1715 / NCIMB 8712</strain>
    </source>
</reference>
<comment type="similarity">
    <text evidence="3 9">Belongs to the CobD/CbiB family.</text>
</comment>
<keyword evidence="6 9" id="KW-0812">Transmembrane</keyword>
<dbReference type="KEGG" id="bid:Bind_0388"/>
<dbReference type="GO" id="GO:0015420">
    <property type="term" value="F:ABC-type vitamin B12 transporter activity"/>
    <property type="evidence" value="ECO:0007669"/>
    <property type="project" value="UniProtKB-UniRule"/>
</dbReference>
<evidence type="ECO:0000313" key="10">
    <source>
        <dbReference type="EMBL" id="ACB94041.1"/>
    </source>
</evidence>
<evidence type="ECO:0000256" key="9">
    <source>
        <dbReference type="HAMAP-Rule" id="MF_00024"/>
    </source>
</evidence>
<evidence type="ECO:0000256" key="4">
    <source>
        <dbReference type="ARBA" id="ARBA00022475"/>
    </source>
</evidence>
<evidence type="ECO:0000256" key="6">
    <source>
        <dbReference type="ARBA" id="ARBA00022692"/>
    </source>
</evidence>
<dbReference type="RefSeq" id="WP_012383399.1">
    <property type="nucleotide sequence ID" value="NC_010581.1"/>
</dbReference>
<feature type="transmembrane region" description="Helical" evidence="9">
    <location>
        <begin position="314"/>
        <end position="336"/>
    </location>
</feature>
<dbReference type="GO" id="GO:0048472">
    <property type="term" value="F:threonine-phosphate decarboxylase activity"/>
    <property type="evidence" value="ECO:0007669"/>
    <property type="project" value="InterPro"/>
</dbReference>
<dbReference type="AlphaFoldDB" id="B2IE17"/>
<feature type="transmembrane region" description="Helical" evidence="9">
    <location>
        <begin position="91"/>
        <end position="111"/>
    </location>
</feature>
<dbReference type="HAMAP" id="MF_00024">
    <property type="entry name" value="CobD_CbiB"/>
    <property type="match status" value="1"/>
</dbReference>
<keyword evidence="8 9" id="KW-0472">Membrane</keyword>
<comment type="subcellular location">
    <subcellularLocation>
        <location evidence="1 9">Cell membrane</location>
        <topology evidence="1 9">Multi-pass membrane protein</topology>
    </subcellularLocation>
</comment>
<keyword evidence="4 9" id="KW-1003">Cell membrane</keyword>
<dbReference type="UniPathway" id="UPA00148"/>
<dbReference type="EMBL" id="CP001016">
    <property type="protein sequence ID" value="ACB94041.1"/>
    <property type="molecule type" value="Genomic_DNA"/>
</dbReference>
<dbReference type="HOGENOM" id="CLU_054212_0_1_5"/>
<gene>
    <name evidence="9" type="primary">cobD</name>
    <name evidence="10" type="ordered locus">Bind_0388</name>
</gene>
<evidence type="ECO:0000256" key="2">
    <source>
        <dbReference type="ARBA" id="ARBA00004953"/>
    </source>
</evidence>
<comment type="pathway">
    <text evidence="2 9">Cofactor biosynthesis; adenosylcobalamin biosynthesis.</text>
</comment>
<dbReference type="eggNOG" id="COG1270">
    <property type="taxonomic scope" value="Bacteria"/>
</dbReference>
<accession>B2IE17</accession>
<feature type="transmembrane region" description="Helical" evidence="9">
    <location>
        <begin position="67"/>
        <end position="85"/>
    </location>
</feature>
<evidence type="ECO:0000256" key="5">
    <source>
        <dbReference type="ARBA" id="ARBA00022573"/>
    </source>
</evidence>
<dbReference type="OrthoDB" id="9811967at2"/>
<dbReference type="GO" id="GO:0009236">
    <property type="term" value="P:cobalamin biosynthetic process"/>
    <property type="evidence" value="ECO:0007669"/>
    <property type="project" value="UniProtKB-UniRule"/>
</dbReference>